<dbReference type="EMBL" id="JAKUCV010000928">
    <property type="protein sequence ID" value="KAJ4848328.1"/>
    <property type="molecule type" value="Genomic_DNA"/>
</dbReference>
<feature type="domain" description="Bet v I/Major latex protein" evidence="2">
    <location>
        <begin position="2"/>
        <end position="146"/>
    </location>
</feature>
<evidence type="ECO:0000313" key="3">
    <source>
        <dbReference type="EMBL" id="KAJ4848328.1"/>
    </source>
</evidence>
<name>A0A9Q0GDQ0_9ROSI</name>
<dbReference type="Proteomes" id="UP001141552">
    <property type="component" value="Unassembled WGS sequence"/>
</dbReference>
<dbReference type="SMART" id="SM01037">
    <property type="entry name" value="Bet_v_1"/>
    <property type="match status" value="1"/>
</dbReference>
<dbReference type="Pfam" id="PF00407">
    <property type="entry name" value="Bet_v_1"/>
    <property type="match status" value="1"/>
</dbReference>
<sequence length="146" mass="16305">MAQLAKLETQVPLKVSSDKFYTFYRDNLSRFTQLFPENVKSVEVVGGGEIKSGSVIHESYSIDGSPVMWTKFKVTFDDATKSIGFDFLGGDLLQLYKTFKAKMRVGAGHVNWSIEFEKANENVPNPAPYIGIITKFSKGLDAHLCK</sequence>
<dbReference type="GO" id="GO:0006952">
    <property type="term" value="P:defense response"/>
    <property type="evidence" value="ECO:0007669"/>
    <property type="project" value="InterPro"/>
</dbReference>
<keyword evidence="4" id="KW-1185">Reference proteome</keyword>
<dbReference type="InterPro" id="IPR052006">
    <property type="entry name" value="MLP-like"/>
</dbReference>
<dbReference type="Gene3D" id="3.30.530.20">
    <property type="match status" value="1"/>
</dbReference>
<dbReference type="OrthoDB" id="1567931at2759"/>
<proteinExistence type="inferred from homology"/>
<dbReference type="InterPro" id="IPR000916">
    <property type="entry name" value="Bet_v_I/MLP"/>
</dbReference>
<dbReference type="PANTHER" id="PTHR31338:SF16">
    <property type="entry name" value="POLYKETIDE CYCLASE_DEHYDRASE AND LIPID TRANSPORT SUPERFAMILY PROTEIN"/>
    <property type="match status" value="1"/>
</dbReference>
<reference evidence="3" key="1">
    <citation type="submission" date="2022-02" db="EMBL/GenBank/DDBJ databases">
        <authorList>
            <person name="Henning P.M."/>
            <person name="McCubbin A.G."/>
            <person name="Shore J.S."/>
        </authorList>
    </citation>
    <scope>NUCLEOTIDE SEQUENCE</scope>
    <source>
        <strain evidence="3">F60SS</strain>
        <tissue evidence="3">Leaves</tissue>
    </source>
</reference>
<evidence type="ECO:0000256" key="1">
    <source>
        <dbReference type="ARBA" id="ARBA00038242"/>
    </source>
</evidence>
<dbReference type="PANTHER" id="PTHR31338">
    <property type="entry name" value="POLYKETIDE CYCLASE/DEHYDRASE AND LIPID TRANSPORT SUPERFAMILY PROTEIN"/>
    <property type="match status" value="1"/>
</dbReference>
<protein>
    <recommendedName>
        <fullName evidence="2">Bet v I/Major latex protein domain-containing protein</fullName>
    </recommendedName>
</protein>
<comment type="caution">
    <text evidence="3">The sequence shown here is derived from an EMBL/GenBank/DDBJ whole genome shotgun (WGS) entry which is preliminary data.</text>
</comment>
<comment type="similarity">
    <text evidence="1">Belongs to the MLP family.</text>
</comment>
<accession>A0A9Q0GDQ0</accession>
<organism evidence="3 4">
    <name type="scientific">Turnera subulata</name>
    <dbReference type="NCBI Taxonomy" id="218843"/>
    <lineage>
        <taxon>Eukaryota</taxon>
        <taxon>Viridiplantae</taxon>
        <taxon>Streptophyta</taxon>
        <taxon>Embryophyta</taxon>
        <taxon>Tracheophyta</taxon>
        <taxon>Spermatophyta</taxon>
        <taxon>Magnoliopsida</taxon>
        <taxon>eudicotyledons</taxon>
        <taxon>Gunneridae</taxon>
        <taxon>Pentapetalae</taxon>
        <taxon>rosids</taxon>
        <taxon>fabids</taxon>
        <taxon>Malpighiales</taxon>
        <taxon>Passifloraceae</taxon>
        <taxon>Turnera</taxon>
    </lineage>
</organism>
<dbReference type="AlphaFoldDB" id="A0A9Q0GDQ0"/>
<evidence type="ECO:0000259" key="2">
    <source>
        <dbReference type="SMART" id="SM01037"/>
    </source>
</evidence>
<dbReference type="SUPFAM" id="SSF55961">
    <property type="entry name" value="Bet v1-like"/>
    <property type="match status" value="1"/>
</dbReference>
<evidence type="ECO:0000313" key="4">
    <source>
        <dbReference type="Proteomes" id="UP001141552"/>
    </source>
</evidence>
<gene>
    <name evidence="3" type="ORF">Tsubulata_003725</name>
</gene>
<reference evidence="3" key="2">
    <citation type="journal article" date="2023" name="Plants (Basel)">
        <title>Annotation of the Turnera subulata (Passifloraceae) Draft Genome Reveals the S-Locus Evolved after the Divergence of Turneroideae from Passifloroideae in a Stepwise Manner.</title>
        <authorList>
            <person name="Henning P.M."/>
            <person name="Roalson E.H."/>
            <person name="Mir W."/>
            <person name="McCubbin A.G."/>
            <person name="Shore J.S."/>
        </authorList>
    </citation>
    <scope>NUCLEOTIDE SEQUENCE</scope>
    <source>
        <strain evidence="3">F60SS</strain>
    </source>
</reference>
<dbReference type="InterPro" id="IPR023393">
    <property type="entry name" value="START-like_dom_sf"/>
</dbReference>